<keyword evidence="2" id="KW-1185">Reference proteome</keyword>
<proteinExistence type="predicted"/>
<sequence length="531" mass="60613">MKHITKLGLLIILTLSLAGCKAIENLPLLTKDTNAKAETEGGEEIEYSLEQVVLSKGYQTIEPNVEIVKKKNKIKLLASLGLLESSGAQIDKIVRKGNIVNIHVINETDEKSTQLAVPQIVIDINQKLKDIDDIKFNIINENYKPLSIKLGLNDVINKINSEFKVSANTAPVINLLNIDDSIIWDITYNSIFDRNNPETPLVNLSVEIDANSGNILKSTKSFISSIVDEGHVLDYIDDKYILYRKKENDIAKNIDTESLWIYDIENNERGLLFKSNQKIQSAIFSPDLKSISLVENNDNKRELYIIPIDAAKAYKVIFNDPINPLSVNWKDNNNLYIIDHNESSSIYTYNLRNNETNLVNTYDLNIIGIKNIKSNAIITALEENKLNKKIIFTNNWQDLKFVDYGFNVKFIDENRICYLKNTEKEDKNALYIYDLDTNKKMDVIDLNLSNYSIITENKLLLIEKNQSNNDYTVHGYDLGDEVLTTISNINSDNVYYNIEKNLIYVNLTIPFENEKHELIYAVDLKKLSATP</sequence>
<dbReference type="EMBL" id="JACRTG010000004">
    <property type="protein sequence ID" value="MBC8586940.1"/>
    <property type="molecule type" value="Genomic_DNA"/>
</dbReference>
<dbReference type="InterPro" id="IPR011042">
    <property type="entry name" value="6-blade_b-propeller_TolB-like"/>
</dbReference>
<reference evidence="1" key="1">
    <citation type="submission" date="2020-08" db="EMBL/GenBank/DDBJ databases">
        <title>Genome public.</title>
        <authorList>
            <person name="Liu C."/>
            <person name="Sun Q."/>
        </authorList>
    </citation>
    <scope>NUCLEOTIDE SEQUENCE</scope>
    <source>
        <strain evidence="1">BX21</strain>
    </source>
</reference>
<name>A0A926ER23_9FIRM</name>
<evidence type="ECO:0000313" key="1">
    <source>
        <dbReference type="EMBL" id="MBC8586940.1"/>
    </source>
</evidence>
<gene>
    <name evidence="1" type="ORF">H8707_01625</name>
</gene>
<protein>
    <submittedName>
        <fullName evidence="1">Uncharacterized protein</fullName>
    </submittedName>
</protein>
<dbReference type="PROSITE" id="PS51257">
    <property type="entry name" value="PROKAR_LIPOPROTEIN"/>
    <property type="match status" value="1"/>
</dbReference>
<dbReference type="Proteomes" id="UP000601171">
    <property type="component" value="Unassembled WGS sequence"/>
</dbReference>
<organism evidence="1 2">
    <name type="scientific">Paratissierella segnis</name>
    <dbReference type="NCBI Taxonomy" id="2763679"/>
    <lineage>
        <taxon>Bacteria</taxon>
        <taxon>Bacillati</taxon>
        <taxon>Bacillota</taxon>
        <taxon>Tissierellia</taxon>
        <taxon>Tissierellales</taxon>
        <taxon>Tissierellaceae</taxon>
        <taxon>Paratissierella</taxon>
    </lineage>
</organism>
<dbReference type="AlphaFoldDB" id="A0A926ER23"/>
<dbReference type="Gene3D" id="2.120.10.30">
    <property type="entry name" value="TolB, C-terminal domain"/>
    <property type="match status" value="1"/>
</dbReference>
<dbReference type="SUPFAM" id="SSF82171">
    <property type="entry name" value="DPP6 N-terminal domain-like"/>
    <property type="match status" value="1"/>
</dbReference>
<dbReference type="RefSeq" id="WP_262428410.1">
    <property type="nucleotide sequence ID" value="NZ_JACRTG010000004.1"/>
</dbReference>
<accession>A0A926ER23</accession>
<comment type="caution">
    <text evidence="1">The sequence shown here is derived from an EMBL/GenBank/DDBJ whole genome shotgun (WGS) entry which is preliminary data.</text>
</comment>
<evidence type="ECO:0000313" key="2">
    <source>
        <dbReference type="Proteomes" id="UP000601171"/>
    </source>
</evidence>